<protein>
    <submittedName>
        <fullName evidence="2">Uncharacterized protein</fullName>
    </submittedName>
</protein>
<proteinExistence type="predicted"/>
<keyword evidence="3" id="KW-1185">Reference proteome</keyword>
<dbReference type="EMBL" id="UZWD01000028">
    <property type="protein sequence ID" value="VDS05218.1"/>
    <property type="molecule type" value="Genomic_DNA"/>
</dbReference>
<evidence type="ECO:0000313" key="3">
    <source>
        <dbReference type="Proteomes" id="UP000268844"/>
    </source>
</evidence>
<keyword evidence="1" id="KW-0732">Signal</keyword>
<sequence length="116" mass="12587">MTMTFKSAALAATLAMLSATAANAAGMNFDIQNSSDYIITGFYTGENGEWSSNWMNFKLKGGETAQMAFNYDGPCDIEFYVTWEAEDGSNIDGDVTTIDICDANTIYFDGAEASYD</sequence>
<gene>
    <name evidence="2" type="ORF">DEVEQU_02359</name>
</gene>
<organism evidence="2 3">
    <name type="scientific">Devosia equisanguinis</name>
    <dbReference type="NCBI Taxonomy" id="2490941"/>
    <lineage>
        <taxon>Bacteria</taxon>
        <taxon>Pseudomonadati</taxon>
        <taxon>Pseudomonadota</taxon>
        <taxon>Alphaproteobacteria</taxon>
        <taxon>Hyphomicrobiales</taxon>
        <taxon>Devosiaceae</taxon>
        <taxon>Devosia</taxon>
    </lineage>
</organism>
<accession>A0A3S4DQZ9</accession>
<feature type="signal peptide" evidence="1">
    <location>
        <begin position="1"/>
        <end position="24"/>
    </location>
</feature>
<reference evidence="2 3" key="1">
    <citation type="submission" date="2018-12" db="EMBL/GenBank/DDBJ databases">
        <authorList>
            <person name="Criscuolo A."/>
        </authorList>
    </citation>
    <scope>NUCLEOTIDE SEQUENCE [LARGE SCALE GENOMIC DNA]</scope>
    <source>
        <strain evidence="2">ACIP1116281</strain>
    </source>
</reference>
<evidence type="ECO:0000313" key="2">
    <source>
        <dbReference type="EMBL" id="VDS05218.1"/>
    </source>
</evidence>
<evidence type="ECO:0000256" key="1">
    <source>
        <dbReference type="SAM" id="SignalP"/>
    </source>
</evidence>
<dbReference type="Proteomes" id="UP000268844">
    <property type="component" value="Unassembled WGS sequence"/>
</dbReference>
<name>A0A3S4DQZ9_9HYPH</name>
<dbReference type="AlphaFoldDB" id="A0A3S4DQZ9"/>
<feature type="chain" id="PRO_5018637997" evidence="1">
    <location>
        <begin position="25"/>
        <end position="116"/>
    </location>
</feature>